<dbReference type="PROSITE" id="PS50293">
    <property type="entry name" value="TPR_REGION"/>
    <property type="match status" value="1"/>
</dbReference>
<keyword evidence="1" id="KW-0479">Metal-binding</keyword>
<dbReference type="InterPro" id="IPR011990">
    <property type="entry name" value="TPR-like_helical_dom_sf"/>
</dbReference>
<keyword evidence="9" id="KW-1185">Reference proteome</keyword>
<evidence type="ECO:0000259" key="7">
    <source>
        <dbReference type="PROSITE" id="PS51677"/>
    </source>
</evidence>
<dbReference type="SUPFAM" id="SSF48452">
    <property type="entry name" value="TPR-like"/>
    <property type="match status" value="1"/>
</dbReference>
<dbReference type="PROSITE" id="PS50005">
    <property type="entry name" value="TPR"/>
    <property type="match status" value="3"/>
</dbReference>
<feature type="repeat" description="TPR" evidence="5">
    <location>
        <begin position="813"/>
        <end position="846"/>
    </location>
</feature>
<comment type="caution">
    <text evidence="8">The sequence shown here is derived from an EMBL/GenBank/DDBJ whole genome shotgun (WGS) entry which is preliminary data.</text>
</comment>
<evidence type="ECO:0000256" key="6">
    <source>
        <dbReference type="SAM" id="SignalP"/>
    </source>
</evidence>
<dbReference type="Pfam" id="PF14559">
    <property type="entry name" value="TPR_19"/>
    <property type="match status" value="1"/>
</dbReference>
<reference evidence="8" key="1">
    <citation type="submission" date="2021-11" db="EMBL/GenBank/DDBJ databases">
        <title>BS-T2-15 a new species belonging to the Comamonadaceae family isolated from the soil of a French oak forest.</title>
        <authorList>
            <person name="Mieszkin S."/>
            <person name="Alain K."/>
        </authorList>
    </citation>
    <scope>NUCLEOTIDE SEQUENCE</scope>
    <source>
        <strain evidence="8">BS-T2-15</strain>
    </source>
</reference>
<dbReference type="Gene3D" id="3.20.20.370">
    <property type="entry name" value="Glycoside hydrolase/deacetylase"/>
    <property type="match status" value="1"/>
</dbReference>
<dbReference type="Pfam" id="PF01522">
    <property type="entry name" value="Polysacc_deac_1"/>
    <property type="match status" value="1"/>
</dbReference>
<dbReference type="PROSITE" id="PS51677">
    <property type="entry name" value="NODB"/>
    <property type="match status" value="1"/>
</dbReference>
<gene>
    <name evidence="8" type="ORF">LPC04_13745</name>
</gene>
<dbReference type="GO" id="GO:0005975">
    <property type="term" value="P:carbohydrate metabolic process"/>
    <property type="evidence" value="ECO:0007669"/>
    <property type="project" value="InterPro"/>
</dbReference>
<evidence type="ECO:0000256" key="5">
    <source>
        <dbReference type="PROSITE-ProRule" id="PRU00339"/>
    </source>
</evidence>
<dbReference type="Pfam" id="PF00656">
    <property type="entry name" value="Peptidase_C14"/>
    <property type="match status" value="1"/>
</dbReference>
<dbReference type="GO" id="GO:0046872">
    <property type="term" value="F:metal ion binding"/>
    <property type="evidence" value="ECO:0007669"/>
    <property type="project" value="UniProtKB-KW"/>
</dbReference>
<protein>
    <submittedName>
        <fullName evidence="8">Polysaccharide deacetylase family protein</fullName>
    </submittedName>
</protein>
<organism evidence="8 9">
    <name type="scientific">Scleromatobacter humisilvae</name>
    <dbReference type="NCBI Taxonomy" id="2897159"/>
    <lineage>
        <taxon>Bacteria</taxon>
        <taxon>Pseudomonadati</taxon>
        <taxon>Pseudomonadota</taxon>
        <taxon>Betaproteobacteria</taxon>
        <taxon>Burkholderiales</taxon>
        <taxon>Sphaerotilaceae</taxon>
        <taxon>Scleromatobacter</taxon>
    </lineage>
</organism>
<keyword evidence="4" id="KW-0119">Carbohydrate metabolism</keyword>
<accession>A0A9X1YIY2</accession>
<dbReference type="InterPro" id="IPR002509">
    <property type="entry name" value="NODB_dom"/>
</dbReference>
<dbReference type="SUPFAM" id="SSF52129">
    <property type="entry name" value="Caspase-like"/>
    <property type="match status" value="1"/>
</dbReference>
<dbReference type="PROSITE" id="PS00018">
    <property type="entry name" value="EF_HAND_1"/>
    <property type="match status" value="1"/>
</dbReference>
<keyword evidence="2 6" id="KW-0732">Signal</keyword>
<evidence type="ECO:0000256" key="1">
    <source>
        <dbReference type="ARBA" id="ARBA00022723"/>
    </source>
</evidence>
<dbReference type="InterPro" id="IPR018247">
    <property type="entry name" value="EF_Hand_1_Ca_BS"/>
</dbReference>
<dbReference type="Gene3D" id="3.40.50.1460">
    <property type="match status" value="1"/>
</dbReference>
<keyword evidence="5" id="KW-0802">TPR repeat</keyword>
<evidence type="ECO:0000313" key="8">
    <source>
        <dbReference type="EMBL" id="MCK9686771.1"/>
    </source>
</evidence>
<evidence type="ECO:0000313" key="9">
    <source>
        <dbReference type="Proteomes" id="UP001139353"/>
    </source>
</evidence>
<dbReference type="SMART" id="SM00028">
    <property type="entry name" value="TPR"/>
    <property type="match status" value="3"/>
</dbReference>
<dbReference type="PANTHER" id="PTHR46471">
    <property type="entry name" value="CHITIN DEACETYLASE"/>
    <property type="match status" value="1"/>
</dbReference>
<dbReference type="SUPFAM" id="SSF88713">
    <property type="entry name" value="Glycoside hydrolase/deacetylase"/>
    <property type="match status" value="1"/>
</dbReference>
<dbReference type="GO" id="GO:0004197">
    <property type="term" value="F:cysteine-type endopeptidase activity"/>
    <property type="evidence" value="ECO:0007669"/>
    <property type="project" value="InterPro"/>
</dbReference>
<dbReference type="InterPro" id="IPR011600">
    <property type="entry name" value="Pept_C14_caspase"/>
</dbReference>
<evidence type="ECO:0000256" key="3">
    <source>
        <dbReference type="ARBA" id="ARBA00022801"/>
    </source>
</evidence>
<dbReference type="EMBL" id="JAJLJH010000003">
    <property type="protein sequence ID" value="MCK9686771.1"/>
    <property type="molecule type" value="Genomic_DNA"/>
</dbReference>
<dbReference type="InterPro" id="IPR019734">
    <property type="entry name" value="TPR_rpt"/>
</dbReference>
<dbReference type="AlphaFoldDB" id="A0A9X1YIY2"/>
<name>A0A9X1YIY2_9BURK</name>
<dbReference type="Proteomes" id="UP001139353">
    <property type="component" value="Unassembled WGS sequence"/>
</dbReference>
<proteinExistence type="predicted"/>
<keyword evidence="3" id="KW-0378">Hydrolase</keyword>
<dbReference type="GO" id="GO:0016810">
    <property type="term" value="F:hydrolase activity, acting on carbon-nitrogen (but not peptide) bonds"/>
    <property type="evidence" value="ECO:0007669"/>
    <property type="project" value="InterPro"/>
</dbReference>
<dbReference type="InterPro" id="IPR029030">
    <property type="entry name" value="Caspase-like_dom_sf"/>
</dbReference>
<dbReference type="Gene3D" id="1.25.40.10">
    <property type="entry name" value="Tetratricopeptide repeat domain"/>
    <property type="match status" value="1"/>
</dbReference>
<feature type="domain" description="NodB homology" evidence="7">
    <location>
        <begin position="266"/>
        <end position="456"/>
    </location>
</feature>
<dbReference type="InterPro" id="IPR011330">
    <property type="entry name" value="Glyco_hydro/deAcase_b/a-brl"/>
</dbReference>
<sequence>MRVRLLATLPALAVVACLSLQGCGKQAAPAPAPGAAASAPLPAASEVVGELKEVLAAHRQIIVLFADEKRQTEAQRAAADEVGQAIFHDNRAHVDRIESQFDAMTAGREDPTATLAPVLDYIESDTSLFDADRLAFRDLLASLQADVARNQTLGAIRLHKRIGDDMDALDEIQKNYDEEIRAIFSRFEQRAIVQKREKWDDYVAHLGTFYTRDAILKAHGYAAPAVAAASAAASAETVAAASASKPLKPGKPETGPEIFGTGLPPKVVALTFDDGPHPIYTAEITAILKQYGAPGTFFEVGNNLGKVDADGKTHLGKNAEISRELLAEGYIVGNHSMTHAQLSKVTGDALKTEILDNDKLLKAIDPDRPPLFRFPYGARNAEGKQILASEHLTSVMWNVDSMDWADPIPNSIADRVMREIDKNGRGIVLFHDIHERTVKALPLVMSRLVAEGYQFAGWDGKSFTVQKPGDKRGFVDVAADAAAPASAAASMAAVSDTTTEGDSWAVVIGIDDYAHWPKLSHAARDAESVKGLLVSRLGFKPAHVISLQNTSATRSNILAAFNEQLPKSGLKKTDNLFVFFAGHGATQHLTSGRDLGYIIPAEAATDHVADDAIPMTELQNISEALVARHVIFVMDACYSGLGLVRGGGSIGAGNFLRDNAHRVGRQMLTAGGADQMVADGGPGGHSIFTWTLLQGLSGKADMNGDNIITGTELAAYIAPAVASVSAQTPAFGSLPGSEGGEFVFTLAANEESLSDATPQLAADAIALNTKLEKTTAVVAASAATDGVVVKDLQGKDQKIAAAPAAPVSDRQQAHQLNDRGMQFFKEKNYAAARDLFAQSLKLQPDFALAANNLGFVYWKMNDDANAVKFFEAALKIDPSRPVAYVNLGDALLREGKADDAKKAFETYLQLAPAGGLAQHAKDAIAAH</sequence>
<evidence type="ECO:0000256" key="4">
    <source>
        <dbReference type="ARBA" id="ARBA00023277"/>
    </source>
</evidence>
<feature type="repeat" description="TPR" evidence="5">
    <location>
        <begin position="881"/>
        <end position="914"/>
    </location>
</feature>
<dbReference type="GO" id="GO:0006508">
    <property type="term" value="P:proteolysis"/>
    <property type="evidence" value="ECO:0007669"/>
    <property type="project" value="InterPro"/>
</dbReference>
<feature type="repeat" description="TPR" evidence="5">
    <location>
        <begin position="847"/>
        <end position="880"/>
    </location>
</feature>
<feature type="chain" id="PRO_5040922055" evidence="6">
    <location>
        <begin position="28"/>
        <end position="927"/>
    </location>
</feature>
<dbReference type="PANTHER" id="PTHR46471:SF2">
    <property type="entry name" value="CHITIN DEACETYLASE-RELATED"/>
    <property type="match status" value="1"/>
</dbReference>
<dbReference type="PROSITE" id="PS51257">
    <property type="entry name" value="PROKAR_LIPOPROTEIN"/>
    <property type="match status" value="1"/>
</dbReference>
<dbReference type="RefSeq" id="WP_275682811.1">
    <property type="nucleotide sequence ID" value="NZ_JAJLJH010000003.1"/>
</dbReference>
<evidence type="ECO:0000256" key="2">
    <source>
        <dbReference type="ARBA" id="ARBA00022729"/>
    </source>
</evidence>
<feature type="signal peptide" evidence="6">
    <location>
        <begin position="1"/>
        <end position="27"/>
    </location>
</feature>
<dbReference type="CDD" id="cd10917">
    <property type="entry name" value="CE4_NodB_like_6s_7s"/>
    <property type="match status" value="1"/>
</dbReference>